<evidence type="ECO:0000256" key="1">
    <source>
        <dbReference type="ARBA" id="ARBA00004323"/>
    </source>
</evidence>
<gene>
    <name evidence="23" type="primary">LOC116372070</name>
</gene>
<evidence type="ECO:0000256" key="14">
    <source>
        <dbReference type="ARBA" id="ARBA00023180"/>
    </source>
</evidence>
<sequence>MSLAVHVRRHLRRFLLLLASGSLLGSAYFLFSHSAPTLQLNQSGEHVAVACPLPFPTPYRSPNTHTDRRSDRDTHTDRRSDRDTHTDRRSDLDTHTDRRSGRDTHTDRRSDRDTHTDRRSDRDTHTNRRSDRDTHSDRRSDRETHTDRRSDPDTHTDKHHDTHTDKHSDRRSDSDTHTDRQPDPNTHTDKHPDTRTDKHLDTHTDRRSDRDTHTDRQPDPNTHTDKHLNTHTDEHPNTHTDKHPDTHTDRRSDRDTHTDRRSDRDTQPRPSVDPVVLVLVESQYSQLGQDIVTILESARYPFTTEITPGKGDLPPLTDQGRGRYILVIYESLLKYAHTDPWNRQLLHQYCLRYRVGIITFHRANQNSPPLLNLRGLPLLLRTNQALRDASVMSRSPLLHLTRAETDRGPLPGDDWTTFSSNHSSYQAVVQARPREGGPGVGSGDNPVPGFSRGLRATVVLDAGLFDGVQRVIFGHGLGYWLHRLLLVDAITYLTDRKLSLGLERHILVDIDDIFVGKEGTRMNTKDVKALLDTQNQLRSQITNFTFNLGFSGKFYHTGTDEEDEGDDVLLGSVSEFWWFPHMYSHMQPHLFNNLTSLLEQMVLNKDFALDHGIPVDQGYAVAPHHSGVYPVHLQLYETWRKVWNIRVTSTEEYPHLKPARYRKGFIHNDIMVLPRQTCGLFTHTIYYKDYPGGPKELDNSIMGGELFLTVLLNPISVFMTHLSNYGNDRLGLYTFLHLADFLSTWTHLQLDTLPPLQLAQRYFTLFPQQRQPLWQNPCDDKRHRDIWSKEKTCDRLPKALVIGPQKTGTTELCLFLLMHPSISSSFPSNKTYGEVQFFNTNNYHQGIDWYMELFPFPSNVTSDFLFEKSSAYFPSEDAPRRAAALLPKAKILTVLINPSDRAYSWYQHQKAHEERTGSMLSFYDVISAQRGAPSNIRSLQNLCLTPGLYNTHLERWLTHYPVDQLMVIDGQQLRRDPAAVMEEVQKVLGITHYNYTQTLRFDQQTGLWCQLLDGGKTKCLWSKGLEYPPMEPEARSYLSRYYREHNIDLSKLLHRLGQPLPSWLREELQKVS</sequence>
<keyword evidence="13 18" id="KW-1015">Disulfide bond</keyword>
<feature type="binding site" evidence="17">
    <location>
        <position position="904"/>
    </location>
    <ligand>
        <name>3'-phosphoadenylyl sulfate</name>
        <dbReference type="ChEBI" id="CHEBI:58339"/>
    </ligand>
</feature>
<evidence type="ECO:0000256" key="9">
    <source>
        <dbReference type="ARBA" id="ARBA00022968"/>
    </source>
</evidence>
<protein>
    <recommendedName>
        <fullName evidence="5">[heparan sulfate]-glucosamine N-sulfotransferase</fullName>
        <ecNumber evidence="5">2.8.2.8</ecNumber>
    </recommendedName>
</protein>
<accession>A0A8C7KDB6</accession>
<dbReference type="InterPro" id="IPR000863">
    <property type="entry name" value="Sulfotransferase_dom"/>
</dbReference>
<evidence type="ECO:0000313" key="24">
    <source>
        <dbReference type="Proteomes" id="UP000694557"/>
    </source>
</evidence>
<keyword evidence="24" id="KW-1185">Reference proteome</keyword>
<proteinExistence type="inferred from homology"/>
<evidence type="ECO:0000256" key="15">
    <source>
        <dbReference type="ARBA" id="ARBA00023268"/>
    </source>
</evidence>
<feature type="domain" description="Sulfotransferase" evidence="20">
    <location>
        <begin position="797"/>
        <end position="1011"/>
    </location>
</feature>
<evidence type="ECO:0000256" key="13">
    <source>
        <dbReference type="ARBA" id="ARBA00023157"/>
    </source>
</evidence>
<comment type="pathway">
    <text evidence="3">Glycan metabolism; heparan sulfate biosynthesis.</text>
</comment>
<evidence type="ECO:0000256" key="3">
    <source>
        <dbReference type="ARBA" id="ARBA00005093"/>
    </source>
</evidence>
<comment type="pathway">
    <text evidence="2">Glycan metabolism; heparin biosynthesis.</text>
</comment>
<dbReference type="UniPathway" id="UPA00862"/>
<evidence type="ECO:0000256" key="10">
    <source>
        <dbReference type="ARBA" id="ARBA00022989"/>
    </source>
</evidence>
<feature type="domain" description="Heparan sulphate-N-deacetylase deacetylase" evidence="21">
    <location>
        <begin position="503"/>
        <end position="707"/>
    </location>
</feature>
<feature type="region of interest" description="Disordered" evidence="19">
    <location>
        <begin position="55"/>
        <end position="274"/>
    </location>
</feature>
<keyword evidence="10" id="KW-1133">Transmembrane helix</keyword>
<evidence type="ECO:0000256" key="8">
    <source>
        <dbReference type="ARBA" id="ARBA00022801"/>
    </source>
</evidence>
<evidence type="ECO:0000259" key="20">
    <source>
        <dbReference type="Pfam" id="PF00685"/>
    </source>
</evidence>
<evidence type="ECO:0000256" key="18">
    <source>
        <dbReference type="PIRSR" id="PIRSR637359-3"/>
    </source>
</evidence>
<keyword evidence="8" id="KW-0378">Hydrolase</keyword>
<dbReference type="Pfam" id="PF12062">
    <property type="entry name" value="HSNSD-CE"/>
    <property type="match status" value="1"/>
</dbReference>
<evidence type="ECO:0000256" key="4">
    <source>
        <dbReference type="ARBA" id="ARBA00010420"/>
    </source>
</evidence>
<reference evidence="23" key="2">
    <citation type="submission" date="2025-09" db="UniProtKB">
        <authorList>
            <consortium name="Ensembl"/>
        </authorList>
    </citation>
    <scope>IDENTIFICATION</scope>
</reference>
<keyword evidence="15" id="KW-0511">Multifunctional enzyme</keyword>
<evidence type="ECO:0000256" key="12">
    <source>
        <dbReference type="ARBA" id="ARBA00023136"/>
    </source>
</evidence>
<dbReference type="InterPro" id="IPR021930">
    <property type="entry name" value="Heparan_SO4_deacetylase_dom"/>
</dbReference>
<feature type="compositionally biased region" description="Basic and acidic residues" evidence="19">
    <location>
        <begin position="65"/>
        <end position="267"/>
    </location>
</feature>
<dbReference type="GO" id="GO:0019213">
    <property type="term" value="F:deacetylase activity"/>
    <property type="evidence" value="ECO:0007669"/>
    <property type="project" value="UniProtKB-ARBA"/>
</dbReference>
<dbReference type="Gene3D" id="3.40.50.300">
    <property type="entry name" value="P-loop containing nucleotide triphosphate hydrolases"/>
    <property type="match status" value="1"/>
</dbReference>
<dbReference type="PANTHER" id="PTHR10605:SF45">
    <property type="entry name" value="BIFUNCTIONAL HEPARAN SULFATE N-DEACETYLASE_N-SULFOTRANSFERASE 4"/>
    <property type="match status" value="1"/>
</dbReference>
<dbReference type="InterPro" id="IPR056793">
    <property type="entry name" value="HSNSD_N"/>
</dbReference>
<dbReference type="PANTHER" id="PTHR10605">
    <property type="entry name" value="HEPARAN SULFATE SULFOTRANSFERASE"/>
    <property type="match status" value="1"/>
</dbReference>
<evidence type="ECO:0000256" key="11">
    <source>
        <dbReference type="ARBA" id="ARBA00023034"/>
    </source>
</evidence>
<dbReference type="Proteomes" id="UP000694557">
    <property type="component" value="Unassembled WGS sequence"/>
</dbReference>
<dbReference type="Ensembl" id="ENSOKIT00005107216.1">
    <property type="protein sequence ID" value="ENSOKIP00005100044.1"/>
    <property type="gene ID" value="ENSOKIG00005044090.1"/>
</dbReference>
<feature type="domain" description="Heparan sulfate-N-deacetylase N-terminal" evidence="22">
    <location>
        <begin position="273"/>
        <end position="493"/>
    </location>
</feature>
<evidence type="ECO:0000256" key="17">
    <source>
        <dbReference type="PIRSR" id="PIRSR637359-2"/>
    </source>
</evidence>
<comment type="similarity">
    <text evidence="4">Belongs to the sulfotransferase 1 family. NDST subfamily.</text>
</comment>
<keyword evidence="11" id="KW-0333">Golgi apparatus</keyword>
<dbReference type="InterPro" id="IPR027417">
    <property type="entry name" value="P-loop_NTPase"/>
</dbReference>
<evidence type="ECO:0000256" key="19">
    <source>
        <dbReference type="SAM" id="MobiDB-lite"/>
    </source>
</evidence>
<reference evidence="23" key="1">
    <citation type="submission" date="2025-08" db="UniProtKB">
        <authorList>
            <consortium name="Ensembl"/>
        </authorList>
    </citation>
    <scope>IDENTIFICATION</scope>
</reference>
<evidence type="ECO:0000259" key="22">
    <source>
        <dbReference type="Pfam" id="PF25119"/>
    </source>
</evidence>
<evidence type="ECO:0000256" key="16">
    <source>
        <dbReference type="PIRSR" id="PIRSR637359-1"/>
    </source>
</evidence>
<evidence type="ECO:0000259" key="21">
    <source>
        <dbReference type="Pfam" id="PF12062"/>
    </source>
</evidence>
<dbReference type="GO" id="GO:0015016">
    <property type="term" value="F:heparan sulfate N-sulfotransferase activity"/>
    <property type="evidence" value="ECO:0007669"/>
    <property type="project" value="UniProtKB-EC"/>
</dbReference>
<dbReference type="EC" id="2.8.2.8" evidence="5"/>
<dbReference type="SUPFAM" id="SSF52540">
    <property type="entry name" value="P-loop containing nucleoside triphosphate hydrolases"/>
    <property type="match status" value="1"/>
</dbReference>
<dbReference type="InterPro" id="IPR037359">
    <property type="entry name" value="NST/OST"/>
</dbReference>
<dbReference type="FunFam" id="3.40.50.300:FF:000176">
    <property type="entry name" value="bifunctional heparan sulfate N-deacetylase/N-sulfotransferase 1"/>
    <property type="match status" value="1"/>
</dbReference>
<dbReference type="GeneTree" id="ENSGT00940000157168"/>
<evidence type="ECO:0000256" key="5">
    <source>
        <dbReference type="ARBA" id="ARBA00012979"/>
    </source>
</evidence>
<dbReference type="GO" id="GO:0015012">
    <property type="term" value="P:heparan sulfate proteoglycan biosynthetic process"/>
    <property type="evidence" value="ECO:0007669"/>
    <property type="project" value="UniProtKB-UniPathway"/>
</dbReference>
<feature type="active site" description="For sulfotransferase activity" evidence="16">
    <location>
        <position position="806"/>
    </location>
</feature>
<dbReference type="GO" id="GO:0000139">
    <property type="term" value="C:Golgi membrane"/>
    <property type="evidence" value="ECO:0007669"/>
    <property type="project" value="UniProtKB-SubCell"/>
</dbReference>
<evidence type="ECO:0000256" key="6">
    <source>
        <dbReference type="ARBA" id="ARBA00022679"/>
    </source>
</evidence>
<keyword evidence="6" id="KW-0808">Transferase</keyword>
<comment type="subcellular location">
    <subcellularLocation>
        <location evidence="1">Golgi apparatus membrane</location>
        <topology evidence="1">Single-pass type II membrane protein</topology>
    </subcellularLocation>
</comment>
<keyword evidence="14" id="KW-0325">Glycoprotein</keyword>
<evidence type="ECO:0000313" key="23">
    <source>
        <dbReference type="Ensembl" id="ENSOKIP00005100044.1"/>
    </source>
</evidence>
<feature type="binding site" evidence="17">
    <location>
        <position position="1008"/>
    </location>
    <ligand>
        <name>3'-phosphoadenylyl sulfate</name>
        <dbReference type="ChEBI" id="CHEBI:58339"/>
    </ligand>
</feature>
<organism evidence="23 24">
    <name type="scientific">Oncorhynchus kisutch</name>
    <name type="common">Coho salmon</name>
    <name type="synonym">Salmo kisutch</name>
    <dbReference type="NCBI Taxonomy" id="8019"/>
    <lineage>
        <taxon>Eukaryota</taxon>
        <taxon>Metazoa</taxon>
        <taxon>Chordata</taxon>
        <taxon>Craniata</taxon>
        <taxon>Vertebrata</taxon>
        <taxon>Euteleostomi</taxon>
        <taxon>Actinopterygii</taxon>
        <taxon>Neopterygii</taxon>
        <taxon>Teleostei</taxon>
        <taxon>Protacanthopterygii</taxon>
        <taxon>Salmoniformes</taxon>
        <taxon>Salmonidae</taxon>
        <taxon>Salmoninae</taxon>
        <taxon>Oncorhynchus</taxon>
    </lineage>
</organism>
<keyword evidence="7" id="KW-0812">Transmembrane</keyword>
<dbReference type="Pfam" id="PF00685">
    <property type="entry name" value="Sulfotransfer_1"/>
    <property type="match status" value="1"/>
</dbReference>
<keyword evidence="12" id="KW-0472">Membrane</keyword>
<evidence type="ECO:0000256" key="7">
    <source>
        <dbReference type="ARBA" id="ARBA00022692"/>
    </source>
</evidence>
<feature type="binding site" evidence="17">
    <location>
        <begin position="1023"/>
        <end position="1027"/>
    </location>
    <ligand>
        <name>3'-phosphoadenylyl sulfate</name>
        <dbReference type="ChEBI" id="CHEBI:58339"/>
    </ligand>
</feature>
<dbReference type="UniPathway" id="UPA00756"/>
<keyword evidence="9" id="KW-0735">Signal-anchor</keyword>
<feature type="disulfide bond" evidence="18">
    <location>
        <begin position="1009"/>
        <end position="1019"/>
    </location>
</feature>
<evidence type="ECO:0000256" key="2">
    <source>
        <dbReference type="ARBA" id="ARBA00004841"/>
    </source>
</evidence>
<dbReference type="GO" id="GO:0016787">
    <property type="term" value="F:hydrolase activity"/>
    <property type="evidence" value="ECO:0007669"/>
    <property type="project" value="UniProtKB-KW"/>
</dbReference>
<dbReference type="Pfam" id="PF25119">
    <property type="entry name" value="HSNSD_N"/>
    <property type="match status" value="1"/>
</dbReference>
<dbReference type="AlphaFoldDB" id="A0A8C7KDB6"/>
<name>A0A8C7KDB6_ONCKI</name>
<dbReference type="GO" id="GO:0030210">
    <property type="term" value="P:heparin proteoglycan biosynthetic process"/>
    <property type="evidence" value="ECO:0007669"/>
    <property type="project" value="UniProtKB-UniPathway"/>
</dbReference>